<keyword evidence="2" id="KW-1185">Reference proteome</keyword>
<organism evidence="1 2">
    <name type="scientific">Brassica cretica</name>
    <name type="common">Mustard</name>
    <dbReference type="NCBI Taxonomy" id="69181"/>
    <lineage>
        <taxon>Eukaryota</taxon>
        <taxon>Viridiplantae</taxon>
        <taxon>Streptophyta</taxon>
        <taxon>Embryophyta</taxon>
        <taxon>Tracheophyta</taxon>
        <taxon>Spermatophyta</taxon>
        <taxon>Magnoliopsida</taxon>
        <taxon>eudicotyledons</taxon>
        <taxon>Gunneridae</taxon>
        <taxon>Pentapetalae</taxon>
        <taxon>rosids</taxon>
        <taxon>malvids</taxon>
        <taxon>Brassicales</taxon>
        <taxon>Brassicaceae</taxon>
        <taxon>Brassiceae</taxon>
        <taxon>Brassica</taxon>
    </lineage>
</organism>
<gene>
    <name evidence="1" type="ORF">DY000_02015021</name>
</gene>
<accession>A0ABQ7D0D2</accession>
<proteinExistence type="predicted"/>
<reference evidence="1 2" key="1">
    <citation type="journal article" date="2020" name="BMC Genomics">
        <title>Intraspecific diversification of the crop wild relative Brassica cretica Lam. using demographic model selection.</title>
        <authorList>
            <person name="Kioukis A."/>
            <person name="Michalopoulou V.A."/>
            <person name="Briers L."/>
            <person name="Pirintsos S."/>
            <person name="Studholme D.J."/>
            <person name="Pavlidis P."/>
            <person name="Sarris P.F."/>
        </authorList>
    </citation>
    <scope>NUCLEOTIDE SEQUENCE [LARGE SCALE GENOMIC DNA]</scope>
    <source>
        <strain evidence="2">cv. PFS-1207/04</strain>
    </source>
</reference>
<evidence type="ECO:0000313" key="2">
    <source>
        <dbReference type="Proteomes" id="UP000266723"/>
    </source>
</evidence>
<protein>
    <submittedName>
        <fullName evidence="1">Uncharacterized protein</fullName>
    </submittedName>
</protein>
<evidence type="ECO:0000313" key="1">
    <source>
        <dbReference type="EMBL" id="KAF3565883.1"/>
    </source>
</evidence>
<dbReference type="Proteomes" id="UP000266723">
    <property type="component" value="Unassembled WGS sequence"/>
</dbReference>
<sequence length="240" mass="26299">MCHQPASRQLSSYLLGPGACGQVVRGRAWDVNTFQVRSSCHAKLSHMLPGHPTWICALAFGPFENLERWSIHGLHLPLKISLGHSISSGYPQLLRLFLSSHPICFRTGLGFCFLSRSPLARGSFLVAALLPLVSGEVFAAVTCGGSRHFRVQRADQFFISLDLALGFSGVMEVMRHAIAESSGDFKPASYFSSMMKANLQLEFPADYSGEIFGTLSSRSSRASKMVIVTSSDEFIMNHLL</sequence>
<comment type="caution">
    <text evidence="1">The sequence shown here is derived from an EMBL/GenBank/DDBJ whole genome shotgun (WGS) entry which is preliminary data.</text>
</comment>
<name>A0ABQ7D0D2_BRACR</name>
<dbReference type="EMBL" id="QGKV02000759">
    <property type="protein sequence ID" value="KAF3565883.1"/>
    <property type="molecule type" value="Genomic_DNA"/>
</dbReference>